<feature type="transmembrane region" description="Helical" evidence="2">
    <location>
        <begin position="177"/>
        <end position="198"/>
    </location>
</feature>
<protein>
    <submittedName>
        <fullName evidence="3">Uncharacterized protein</fullName>
    </submittedName>
</protein>
<dbReference type="EMBL" id="LNZH02000204">
    <property type="protein sequence ID" value="OCB86143.1"/>
    <property type="molecule type" value="Genomic_DNA"/>
</dbReference>
<gene>
    <name evidence="3" type="ORF">A7U60_g6732</name>
</gene>
<feature type="compositionally biased region" description="Basic and acidic residues" evidence="1">
    <location>
        <begin position="617"/>
        <end position="628"/>
    </location>
</feature>
<accession>A0A9Q5HUC1</accession>
<comment type="caution">
    <text evidence="3">The sequence shown here is derived from an EMBL/GenBank/DDBJ whole genome shotgun (WGS) entry which is preliminary data.</text>
</comment>
<feature type="region of interest" description="Disordered" evidence="1">
    <location>
        <begin position="543"/>
        <end position="631"/>
    </location>
</feature>
<name>A0A9Q5HUC1_SANBA</name>
<dbReference type="OrthoDB" id="3267487at2759"/>
<feature type="transmembrane region" description="Helical" evidence="2">
    <location>
        <begin position="467"/>
        <end position="485"/>
    </location>
</feature>
<keyword evidence="2" id="KW-1133">Transmembrane helix</keyword>
<feature type="transmembrane region" description="Helical" evidence="2">
    <location>
        <begin position="432"/>
        <end position="455"/>
    </location>
</feature>
<keyword evidence="2" id="KW-0812">Transmembrane</keyword>
<feature type="compositionally biased region" description="Polar residues" evidence="1">
    <location>
        <begin position="291"/>
        <end position="309"/>
    </location>
</feature>
<feature type="compositionally biased region" description="Polar residues" evidence="1">
    <location>
        <begin position="601"/>
        <end position="615"/>
    </location>
</feature>
<keyword evidence="2" id="KW-0472">Membrane</keyword>
<evidence type="ECO:0000313" key="3">
    <source>
        <dbReference type="EMBL" id="OCB86143.1"/>
    </source>
</evidence>
<feature type="transmembrane region" description="Helical" evidence="2">
    <location>
        <begin position="112"/>
        <end position="132"/>
    </location>
</feature>
<proteinExistence type="predicted"/>
<feature type="transmembrane region" description="Helical" evidence="2">
    <location>
        <begin position="210"/>
        <end position="230"/>
    </location>
</feature>
<evidence type="ECO:0000256" key="2">
    <source>
        <dbReference type="SAM" id="Phobius"/>
    </source>
</evidence>
<keyword evidence="4" id="KW-1185">Reference proteome</keyword>
<dbReference type="AlphaFoldDB" id="A0A9Q5HUC1"/>
<feature type="transmembrane region" description="Helical" evidence="2">
    <location>
        <begin position="250"/>
        <end position="272"/>
    </location>
</feature>
<reference evidence="3" key="1">
    <citation type="submission" date="2016-06" db="EMBL/GenBank/DDBJ databases">
        <title>Draft Genome sequence of the fungus Inonotus baumii.</title>
        <authorList>
            <person name="Zhu H."/>
            <person name="Lin W."/>
        </authorList>
    </citation>
    <scope>NUCLEOTIDE SEQUENCE</scope>
    <source>
        <strain evidence="3">821</strain>
    </source>
</reference>
<evidence type="ECO:0000256" key="1">
    <source>
        <dbReference type="SAM" id="MobiDB-lite"/>
    </source>
</evidence>
<dbReference type="Proteomes" id="UP000757232">
    <property type="component" value="Unassembled WGS sequence"/>
</dbReference>
<feature type="transmembrane region" description="Helical" evidence="2">
    <location>
        <begin position="144"/>
        <end position="165"/>
    </location>
</feature>
<feature type="compositionally biased region" description="Basic and acidic residues" evidence="1">
    <location>
        <begin position="547"/>
        <end position="564"/>
    </location>
</feature>
<evidence type="ECO:0000313" key="4">
    <source>
        <dbReference type="Proteomes" id="UP000757232"/>
    </source>
</evidence>
<sequence>MSSALGASDCASPSITSGRLNAVFPTHSLGSSSANDPLITQAPALFPRQSDGSCSVTPNEVLLRVSTTVLIPDYSSFYSATPIRQFRMDYTPFPDGSLIAPPYISEVRRGDWTLLFSGMMLMLFIATSVIAADYIRRVKVKHKVLFYELLISQLCGVVAFAITAATVLASNINCRRALVAGGVFTEISAAILLSGILGVKAYRCLSDSKVVLSVIIVLQAASSTMSFLDLAKLEASRRLSLTCNSSNNSILFPLSTTLRFVLALFIFVYAVWKSEKLPAAQGRISISLSGQGPLQQPTSEKGGDLTSSRPRGWWDYVPERNAKPMEEPRVQTWHIVDDQGFVGNMRYLFGALIKNGSSGQTALRKGSDATLVASPHAQGLSKPPAVQFRENSEHSRFSVVSHAQSAASSKTRSLGPLMNRMKLFREALRNELAYTALITIFNVIATILGLVGVFARTSAIDPNVFTGSYWGILSLLVIQSFRRVVRRHEREALLQHPSTWDPLYHVEKVTNGEVRQGISAASVSSNPWRARSMMIDPLSVPTEGVDPLDRQEGSSKDAHTRHVTENPFEDFEFAGPSDKGKNVAVPTHTRGLAPERLPPTETISLFSDSASSQWTDSQDRDSISRYSDRSSQSLFYLEKTNSR</sequence>
<feature type="region of interest" description="Disordered" evidence="1">
    <location>
        <begin position="291"/>
        <end position="311"/>
    </location>
</feature>
<organism evidence="3 4">
    <name type="scientific">Sanghuangporus baumii</name>
    <name type="common">Phellinus baumii</name>
    <dbReference type="NCBI Taxonomy" id="108892"/>
    <lineage>
        <taxon>Eukaryota</taxon>
        <taxon>Fungi</taxon>
        <taxon>Dikarya</taxon>
        <taxon>Basidiomycota</taxon>
        <taxon>Agaricomycotina</taxon>
        <taxon>Agaricomycetes</taxon>
        <taxon>Hymenochaetales</taxon>
        <taxon>Hymenochaetaceae</taxon>
        <taxon>Sanghuangporus</taxon>
    </lineage>
</organism>